<feature type="domain" description="Carrier" evidence="7">
    <location>
        <begin position="1758"/>
        <end position="1833"/>
    </location>
</feature>
<keyword evidence="9" id="KW-1185">Reference proteome</keyword>
<feature type="compositionally biased region" description="Basic and acidic residues" evidence="6">
    <location>
        <begin position="791"/>
        <end position="803"/>
    </location>
</feature>
<dbReference type="GO" id="GO:0005829">
    <property type="term" value="C:cytosol"/>
    <property type="evidence" value="ECO:0007669"/>
    <property type="project" value="TreeGrafter"/>
</dbReference>
<evidence type="ECO:0000313" key="8">
    <source>
        <dbReference type="EMBL" id="ASS74673.1"/>
    </source>
</evidence>
<keyword evidence="5" id="KW-0045">Antibiotic biosynthesis</keyword>
<dbReference type="GO" id="GO:0043041">
    <property type="term" value="P:amino acid activation for nonribosomal peptide biosynthetic process"/>
    <property type="evidence" value="ECO:0007669"/>
    <property type="project" value="TreeGrafter"/>
</dbReference>
<protein>
    <recommendedName>
        <fullName evidence="7">Carrier domain-containing protein</fullName>
    </recommendedName>
</protein>
<dbReference type="InterPro" id="IPR025110">
    <property type="entry name" value="AMP-bd_C"/>
</dbReference>
<keyword evidence="3" id="KW-0596">Phosphopantetheine</keyword>
<dbReference type="Gene3D" id="2.30.38.10">
    <property type="entry name" value="Luciferase, Domain 3"/>
    <property type="match status" value="2"/>
</dbReference>
<dbReference type="FunFam" id="1.10.1200.10:FF:000016">
    <property type="entry name" value="Non-ribosomal peptide synthase"/>
    <property type="match status" value="2"/>
</dbReference>
<dbReference type="PANTHER" id="PTHR45527">
    <property type="entry name" value="NONRIBOSOMAL PEPTIDE SYNTHETASE"/>
    <property type="match status" value="1"/>
</dbReference>
<dbReference type="InterPro" id="IPR010071">
    <property type="entry name" value="AA_adenyl_dom"/>
</dbReference>
<dbReference type="PROSITE" id="PS50075">
    <property type="entry name" value="CARRIER"/>
    <property type="match status" value="2"/>
</dbReference>
<dbReference type="OrthoDB" id="2378849at2"/>
<organism evidence="8 9">
    <name type="scientific">Tumebacillus algifaecis</name>
    <dbReference type="NCBI Taxonomy" id="1214604"/>
    <lineage>
        <taxon>Bacteria</taxon>
        <taxon>Bacillati</taxon>
        <taxon>Bacillota</taxon>
        <taxon>Bacilli</taxon>
        <taxon>Bacillales</taxon>
        <taxon>Alicyclobacillaceae</taxon>
        <taxon>Tumebacillus</taxon>
    </lineage>
</organism>
<dbReference type="InterPro" id="IPR023213">
    <property type="entry name" value="CAT-like_dom_sf"/>
</dbReference>
<dbReference type="FunFam" id="3.30.559.10:FF:000012">
    <property type="entry name" value="Non-ribosomal peptide synthetase"/>
    <property type="match status" value="1"/>
</dbReference>
<dbReference type="EMBL" id="CP022657">
    <property type="protein sequence ID" value="ASS74673.1"/>
    <property type="molecule type" value="Genomic_DNA"/>
</dbReference>
<evidence type="ECO:0000313" key="9">
    <source>
        <dbReference type="Proteomes" id="UP000214688"/>
    </source>
</evidence>
<dbReference type="Pfam" id="PF00501">
    <property type="entry name" value="AMP-binding"/>
    <property type="match status" value="2"/>
</dbReference>
<dbReference type="Gene3D" id="3.30.559.10">
    <property type="entry name" value="Chloramphenicol acetyltransferase-like domain"/>
    <property type="match status" value="1"/>
</dbReference>
<dbReference type="CDD" id="cd12117">
    <property type="entry name" value="A_NRPS_Srf_like"/>
    <property type="match status" value="1"/>
</dbReference>
<reference evidence="8 9" key="1">
    <citation type="journal article" date="2015" name="Int. J. Syst. Evol. Microbiol.">
        <title>Tumebacillus algifaecis sp. nov., isolated from decomposing algal scum.</title>
        <authorList>
            <person name="Wu Y.F."/>
            <person name="Zhang B."/>
            <person name="Xing P."/>
            <person name="Wu Q.L."/>
            <person name="Liu S.J."/>
        </authorList>
    </citation>
    <scope>NUCLEOTIDE SEQUENCE [LARGE SCALE GENOMIC DNA]</scope>
    <source>
        <strain evidence="8 9">THMBR28</strain>
    </source>
</reference>
<dbReference type="PROSITE" id="PS00012">
    <property type="entry name" value="PHOSPHOPANTETHEINE"/>
    <property type="match status" value="2"/>
</dbReference>
<evidence type="ECO:0000256" key="6">
    <source>
        <dbReference type="SAM" id="MobiDB-lite"/>
    </source>
</evidence>
<dbReference type="FunFam" id="3.40.50.980:FF:000002">
    <property type="entry name" value="Enterobactin synthetase component F"/>
    <property type="match status" value="1"/>
</dbReference>
<dbReference type="SUPFAM" id="SSF56801">
    <property type="entry name" value="Acetyl-CoA synthetase-like"/>
    <property type="match status" value="2"/>
</dbReference>
<evidence type="ECO:0000256" key="5">
    <source>
        <dbReference type="ARBA" id="ARBA00023194"/>
    </source>
</evidence>
<dbReference type="FunFam" id="3.30.300.30:FF:000010">
    <property type="entry name" value="Enterobactin synthetase component F"/>
    <property type="match status" value="2"/>
</dbReference>
<feature type="compositionally biased region" description="Polar residues" evidence="6">
    <location>
        <begin position="768"/>
        <end position="785"/>
    </location>
</feature>
<evidence type="ECO:0000256" key="1">
    <source>
        <dbReference type="ARBA" id="ARBA00001957"/>
    </source>
</evidence>
<dbReference type="Pfam" id="PF00668">
    <property type="entry name" value="Condensation"/>
    <property type="match status" value="1"/>
</dbReference>
<proteinExistence type="inferred from homology"/>
<comment type="cofactor">
    <cofactor evidence="1">
        <name>pantetheine 4'-phosphate</name>
        <dbReference type="ChEBI" id="CHEBI:47942"/>
    </cofactor>
</comment>
<dbReference type="NCBIfam" id="NF003417">
    <property type="entry name" value="PRK04813.1"/>
    <property type="match status" value="2"/>
</dbReference>
<gene>
    <name evidence="8" type="ORF">CIG75_06605</name>
</gene>
<dbReference type="FunFam" id="3.40.50.12780:FF:000012">
    <property type="entry name" value="Non-ribosomal peptide synthetase"/>
    <property type="match status" value="2"/>
</dbReference>
<dbReference type="GO" id="GO:0003824">
    <property type="term" value="F:catalytic activity"/>
    <property type="evidence" value="ECO:0007669"/>
    <property type="project" value="InterPro"/>
</dbReference>
<sequence>MFSFVELSQFSFFPLPSILRMTLPMTMLLKGALHVECLQSNLRKVGLRLQLIADQHWELRTLNLQGLPDNQQEARLREAIDEIGTQQKSLQAILCTLGKEEHLLCLLVPIDAYEDLQDLLLAVAAGYEQELAGAGSTAMTAAWKASLDGPWLSEAEREKVLFTWNETGTAYPREQSIQELFEEQATRTPDAVAVVDAGEQLTYRQLNERANRVAQALCVPGVGPDVLVAICVERSVEMIVGMLGILKAGGAYVPLDPAYPKERLAYMLSDTETTVLLTQRQIAQVFPAHDAVVLCLEDLAGQVAENPPCRATAESLAYVMYTSGSTGRPKGVAVPQRGVVRLVRDTNYLQFGPQEVFLQAAAVSFDAATLEIWGALLNGARVVLMPSGALSLEELGRVVREQAVTVLWLTAGLFHQMVEHRLPDLRGVRYLLAGGDVLSVPHVQKVLRELDGIVLLNGYGPTENTTFTCCYPMRKAEDVGTSVPIGRPISNTTVYLLDKRMQPVPVGVPGELYTGGDGLARGYWRNEQLTADAFVAHPFVPSDRLYKTGDLARYLPDGQIEFLGRIDSQVKIRGFRIETGEIETAMFQHPAVRSCAIFAREDVPGVKRLVAYVVLSGQEQVSIAEWRAFLAERLPEYMIPAVFVQIDALPLTANGKVDKKALPAPTAGRPELRADYVAPRVETEVLIARIWGQMLGIAEIGIYDDFYELGGDSLLATQILSRVRAALGVELSLADVLEAQTVARLAETVTRSQTADSARLHSAGDEPNVSNGSEIGSATGQNAGRSANAEHSVEGRTELPNRELRPIPHRAGEALAPVSFAQQRLWFLDRLEPGSALYNLPLALRLRGELNVTALEQALSEVVRRHEALRTVFVDLAGQAMQVVAAAKSVELRKCVTWDDLRNEAAEPFDLERGPLIRAQLLRVAEADHVLLLNMHHIVSDGWSLEVLRREFAALYTAFVEGQASPLPELPVQYGDYASWHREWLEADVLDKQLVYWKEQLSGELPVLQLPADRQRPAVQSFRGGTKRMMLSADLVRSLQSLSQSVGATLYMTMLSAFKTLLHRYTALEDVLVGTPISGRNRAETEGLIGFFVNTLVLRTEVVGTLPFRDLIARVRQTALGAFANQDVPFEKLVEALRPERDGSHSPFFQVMFVFENSPKLALELPGLTLEPAEIDNGMAKFDLSLLLMQEAEGLSATFEYSLDLFEESTVERMMGHFVTLLQSVCAAPERTVAQLSLLTAEELTWQHTLAASTNRDFDDTDLRLHELFERQVATTPHAVALVAGQTVLTYRELNDRANRTARYLLQVRTAPIGIVAVCMERSVEMVVALLAVLKAGGAYLPLDPEYPQERLAFMLEDSRASILLTQSRLQKRFDKVDAQVLALEEIEDATSLDTDEASQVAVAAQDAAYVIYTSGSTGTPKGVVVPHGAICNHMLWMQEEFPLDATDAVLQKTSFSFDASVWEFYAPLFAGGRLVLAEPGGHLDARYLIRVMQEHNVTVLQVVPSMLTMLLGEAEFAACGALKRVFCGGEALSAELVKRFYALLPAELVNLYGPTEACIDATFHVCSRDTSELVPIGRPVANVQTLVLDEAQQLVPVGVTGELYIGGAGLALGYLHRPDLTAEKFVETSFGRLYKTGDLARQLADGTLQYAGRIDHQVKLRGFRIELGEIEVELLKHPAVTDAVVMVQENRLIGYVVACEAVERSALQTHLRARLPDYMVPAQMIVLEAFPLTANGKVDRKALPKPDIEAMSEVIVLPRGAVEEVIAVIWADLLEVEQVGVTSNFFALGGHSLLAMQVISQICEALDVELGVKALFDAPTVEGLTGVLLQNEQERQRIEKTAELLLQLSDMSELEVQMMMEAEK</sequence>
<dbReference type="InterPro" id="IPR020845">
    <property type="entry name" value="AMP-binding_CS"/>
</dbReference>
<dbReference type="InterPro" id="IPR036736">
    <property type="entry name" value="ACP-like_sf"/>
</dbReference>
<dbReference type="Gene3D" id="3.30.300.30">
    <property type="match status" value="2"/>
</dbReference>
<dbReference type="InterPro" id="IPR001242">
    <property type="entry name" value="Condensation_dom"/>
</dbReference>
<dbReference type="InterPro" id="IPR006162">
    <property type="entry name" value="Ppantetheine_attach_site"/>
</dbReference>
<name>A0A223CZV2_9BACL</name>
<dbReference type="GO" id="GO:0031177">
    <property type="term" value="F:phosphopantetheine binding"/>
    <property type="evidence" value="ECO:0007669"/>
    <property type="project" value="InterPro"/>
</dbReference>
<evidence type="ECO:0000259" key="7">
    <source>
        <dbReference type="PROSITE" id="PS50075"/>
    </source>
</evidence>
<dbReference type="GO" id="GO:0044550">
    <property type="term" value="P:secondary metabolite biosynthetic process"/>
    <property type="evidence" value="ECO:0007669"/>
    <property type="project" value="UniProtKB-ARBA"/>
</dbReference>
<dbReference type="Gene3D" id="1.10.1200.10">
    <property type="entry name" value="ACP-like"/>
    <property type="match status" value="1"/>
</dbReference>
<dbReference type="InterPro" id="IPR045851">
    <property type="entry name" value="AMP-bd_C_sf"/>
</dbReference>
<dbReference type="Gene3D" id="3.40.50.1820">
    <property type="entry name" value="alpha/beta hydrolase"/>
    <property type="match status" value="1"/>
</dbReference>
<feature type="region of interest" description="Disordered" evidence="6">
    <location>
        <begin position="753"/>
        <end position="803"/>
    </location>
</feature>
<dbReference type="GO" id="GO:0017000">
    <property type="term" value="P:antibiotic biosynthetic process"/>
    <property type="evidence" value="ECO:0007669"/>
    <property type="project" value="UniProtKB-KW"/>
</dbReference>
<dbReference type="PANTHER" id="PTHR45527:SF1">
    <property type="entry name" value="FATTY ACID SYNTHASE"/>
    <property type="match status" value="1"/>
</dbReference>
<dbReference type="Pfam" id="PF13193">
    <property type="entry name" value="AMP-binding_C"/>
    <property type="match status" value="2"/>
</dbReference>
<dbReference type="SUPFAM" id="SSF52777">
    <property type="entry name" value="CoA-dependent acyltransferases"/>
    <property type="match status" value="2"/>
</dbReference>
<dbReference type="SUPFAM" id="SSF47336">
    <property type="entry name" value="ACP-like"/>
    <property type="match status" value="2"/>
</dbReference>
<dbReference type="KEGG" id="tab:CIG75_06605"/>
<dbReference type="FunFam" id="2.30.38.10:FF:000001">
    <property type="entry name" value="Non-ribosomal peptide synthetase PvdI"/>
    <property type="match status" value="1"/>
</dbReference>
<dbReference type="InterPro" id="IPR009081">
    <property type="entry name" value="PP-bd_ACP"/>
</dbReference>
<evidence type="ECO:0000256" key="4">
    <source>
        <dbReference type="ARBA" id="ARBA00022553"/>
    </source>
</evidence>
<dbReference type="InterPro" id="IPR020806">
    <property type="entry name" value="PKS_PP-bd"/>
</dbReference>
<dbReference type="Proteomes" id="UP000214688">
    <property type="component" value="Chromosome"/>
</dbReference>
<dbReference type="CDD" id="cd05930">
    <property type="entry name" value="A_NRPS"/>
    <property type="match status" value="1"/>
</dbReference>
<dbReference type="GO" id="GO:0008610">
    <property type="term" value="P:lipid biosynthetic process"/>
    <property type="evidence" value="ECO:0007669"/>
    <property type="project" value="UniProtKB-ARBA"/>
</dbReference>
<evidence type="ECO:0000256" key="3">
    <source>
        <dbReference type="ARBA" id="ARBA00022450"/>
    </source>
</evidence>
<accession>A0A223CZV2</accession>
<dbReference type="PROSITE" id="PS00455">
    <property type="entry name" value="AMP_BINDING"/>
    <property type="match status" value="2"/>
</dbReference>
<feature type="domain" description="Carrier" evidence="7">
    <location>
        <begin position="678"/>
        <end position="753"/>
    </location>
</feature>
<dbReference type="NCBIfam" id="TIGR01733">
    <property type="entry name" value="AA-adenyl-dom"/>
    <property type="match status" value="2"/>
</dbReference>
<dbReference type="Pfam" id="PF00550">
    <property type="entry name" value="PP-binding"/>
    <property type="match status" value="2"/>
</dbReference>
<evidence type="ECO:0000256" key="2">
    <source>
        <dbReference type="ARBA" id="ARBA00006432"/>
    </source>
</evidence>
<dbReference type="FunFam" id="3.40.50.980:FF:000001">
    <property type="entry name" value="Non-ribosomal peptide synthetase"/>
    <property type="match status" value="2"/>
</dbReference>
<dbReference type="SMART" id="SM00823">
    <property type="entry name" value="PKS_PP"/>
    <property type="match status" value="2"/>
</dbReference>
<dbReference type="Gene3D" id="3.40.50.980">
    <property type="match status" value="4"/>
</dbReference>
<comment type="similarity">
    <text evidence="2">Belongs to the ATP-dependent AMP-binding enzyme family.</text>
</comment>
<dbReference type="CDD" id="cd19531">
    <property type="entry name" value="LCL_NRPS-like"/>
    <property type="match status" value="1"/>
</dbReference>
<dbReference type="GO" id="GO:0072330">
    <property type="term" value="P:monocarboxylic acid biosynthetic process"/>
    <property type="evidence" value="ECO:0007669"/>
    <property type="project" value="UniProtKB-ARBA"/>
</dbReference>
<dbReference type="Gene3D" id="3.30.559.30">
    <property type="entry name" value="Nonribosomal peptide synthetase, condensation domain"/>
    <property type="match status" value="1"/>
</dbReference>
<keyword evidence="4" id="KW-0597">Phosphoprotein</keyword>
<dbReference type="InterPro" id="IPR029058">
    <property type="entry name" value="AB_hydrolase_fold"/>
</dbReference>
<dbReference type="InterPro" id="IPR000873">
    <property type="entry name" value="AMP-dep_synth/lig_dom"/>
</dbReference>